<evidence type="ECO:0000313" key="7">
    <source>
        <dbReference type="Proteomes" id="UP000326780"/>
    </source>
</evidence>
<protein>
    <submittedName>
        <fullName evidence="6">Helix-turn-helix domain-containing protein</fullName>
    </submittedName>
</protein>
<proteinExistence type="predicted"/>
<dbReference type="SUPFAM" id="SSF46785">
    <property type="entry name" value="Winged helix' DNA-binding domain"/>
    <property type="match status" value="1"/>
</dbReference>
<keyword evidence="1" id="KW-0805">Transcription regulation</keyword>
<dbReference type="GO" id="GO:0003677">
    <property type="term" value="F:DNA binding"/>
    <property type="evidence" value="ECO:0007669"/>
    <property type="project" value="UniProtKB-KW"/>
</dbReference>
<keyword evidence="3" id="KW-0804">Transcription</keyword>
<gene>
    <name evidence="6" type="ORF">GFK26_15175</name>
</gene>
<dbReference type="PROSITE" id="PS51078">
    <property type="entry name" value="ICLR_ED"/>
    <property type="match status" value="1"/>
</dbReference>
<accession>A0A5Q0MFX5</accession>
<evidence type="ECO:0000256" key="2">
    <source>
        <dbReference type="ARBA" id="ARBA00023125"/>
    </source>
</evidence>
<dbReference type="InterPro" id="IPR014757">
    <property type="entry name" value="Tscrpt_reg_IclR_C"/>
</dbReference>
<dbReference type="Proteomes" id="UP000326780">
    <property type="component" value="Chromosome"/>
</dbReference>
<dbReference type="GO" id="GO:0045892">
    <property type="term" value="P:negative regulation of DNA-templated transcription"/>
    <property type="evidence" value="ECO:0007669"/>
    <property type="project" value="TreeGrafter"/>
</dbReference>
<evidence type="ECO:0000259" key="5">
    <source>
        <dbReference type="PROSITE" id="PS51078"/>
    </source>
</evidence>
<dbReference type="InterPro" id="IPR050707">
    <property type="entry name" value="HTH_MetabolicPath_Reg"/>
</dbReference>
<dbReference type="InterPro" id="IPR036388">
    <property type="entry name" value="WH-like_DNA-bd_sf"/>
</dbReference>
<sequence length="241" mass="26600">MVKSAVRVFELLELFEAERRPLRVADIVDKLGVPQSSVSMLLKTLVARGYMEFDSARREYCPSVRIAFLGDWATRLPARQEAIQDAMRRLASETGETVLLGRQSGVLMQYLSVRESQHALRFSLSPGTMRPMHRTAIGIMLLSQRDDDQIGLLLRRYNAEAGRTGPPARIAETLRAVAFAREHGYYESANLATPGAGVIASLLPTPIRGQRLGIGVGGPLERLHKRRRQLLASLLAVAGKG</sequence>
<dbReference type="AlphaFoldDB" id="A0A5Q0MFX5"/>
<dbReference type="PANTHER" id="PTHR30136:SF35">
    <property type="entry name" value="HTH-TYPE TRANSCRIPTIONAL REGULATOR RV1719"/>
    <property type="match status" value="1"/>
</dbReference>
<organism evidence="6 7">
    <name type="scientific">Variovorax paradoxus</name>
    <dbReference type="NCBI Taxonomy" id="34073"/>
    <lineage>
        <taxon>Bacteria</taxon>
        <taxon>Pseudomonadati</taxon>
        <taxon>Pseudomonadota</taxon>
        <taxon>Betaproteobacteria</taxon>
        <taxon>Burkholderiales</taxon>
        <taxon>Comamonadaceae</taxon>
        <taxon>Variovorax</taxon>
    </lineage>
</organism>
<feature type="domain" description="HTH iclR-type" evidence="4">
    <location>
        <begin position="2"/>
        <end position="64"/>
    </location>
</feature>
<dbReference type="PANTHER" id="PTHR30136">
    <property type="entry name" value="HELIX-TURN-HELIX TRANSCRIPTIONAL REGULATOR, ICLR FAMILY"/>
    <property type="match status" value="1"/>
</dbReference>
<evidence type="ECO:0000259" key="4">
    <source>
        <dbReference type="PROSITE" id="PS51077"/>
    </source>
</evidence>
<dbReference type="EMBL" id="CP045644">
    <property type="protein sequence ID" value="QFZ87614.1"/>
    <property type="molecule type" value="Genomic_DNA"/>
</dbReference>
<dbReference type="GO" id="GO:0003700">
    <property type="term" value="F:DNA-binding transcription factor activity"/>
    <property type="evidence" value="ECO:0007669"/>
    <property type="project" value="TreeGrafter"/>
</dbReference>
<name>A0A5Q0MFX5_VARPD</name>
<keyword evidence="2" id="KW-0238">DNA-binding</keyword>
<evidence type="ECO:0000313" key="6">
    <source>
        <dbReference type="EMBL" id="QFZ87614.1"/>
    </source>
</evidence>
<evidence type="ECO:0000256" key="3">
    <source>
        <dbReference type="ARBA" id="ARBA00023163"/>
    </source>
</evidence>
<dbReference type="InterPro" id="IPR029016">
    <property type="entry name" value="GAF-like_dom_sf"/>
</dbReference>
<dbReference type="SMART" id="SM00346">
    <property type="entry name" value="HTH_ICLR"/>
    <property type="match status" value="1"/>
</dbReference>
<dbReference type="InterPro" id="IPR036390">
    <property type="entry name" value="WH_DNA-bd_sf"/>
</dbReference>
<dbReference type="Gene3D" id="1.10.10.10">
    <property type="entry name" value="Winged helix-like DNA-binding domain superfamily/Winged helix DNA-binding domain"/>
    <property type="match status" value="1"/>
</dbReference>
<dbReference type="Pfam" id="PF09339">
    <property type="entry name" value="HTH_IclR"/>
    <property type="match status" value="1"/>
</dbReference>
<feature type="domain" description="IclR-ED" evidence="5">
    <location>
        <begin position="65"/>
        <end position="241"/>
    </location>
</feature>
<reference evidence="6 7" key="1">
    <citation type="submission" date="2019-10" db="EMBL/GenBank/DDBJ databases">
        <title>Complete genome sequence of Variovorax paradoxus 5C-2.</title>
        <authorList>
            <person name="Gogoleva N.E."/>
            <person name="Balkin A.S."/>
        </authorList>
    </citation>
    <scope>NUCLEOTIDE SEQUENCE [LARGE SCALE GENOMIC DNA]</scope>
    <source>
        <strain evidence="6 7">5C-2</strain>
    </source>
</reference>
<dbReference type="InterPro" id="IPR005471">
    <property type="entry name" value="Tscrpt_reg_IclR_N"/>
</dbReference>
<dbReference type="Pfam" id="PF01614">
    <property type="entry name" value="IclR_C"/>
    <property type="match status" value="1"/>
</dbReference>
<dbReference type="SUPFAM" id="SSF55781">
    <property type="entry name" value="GAF domain-like"/>
    <property type="match status" value="1"/>
</dbReference>
<evidence type="ECO:0000256" key="1">
    <source>
        <dbReference type="ARBA" id="ARBA00023015"/>
    </source>
</evidence>
<dbReference type="PROSITE" id="PS51077">
    <property type="entry name" value="HTH_ICLR"/>
    <property type="match status" value="1"/>
</dbReference>
<dbReference type="Gene3D" id="3.30.450.40">
    <property type="match status" value="1"/>
</dbReference>